<name>A0A4Q7JAU4_9PSEU</name>
<dbReference type="PROSITE" id="PS50011">
    <property type="entry name" value="PROTEIN_KINASE_DOM"/>
    <property type="match status" value="1"/>
</dbReference>
<dbReference type="RefSeq" id="WP_130475110.1">
    <property type="nucleotide sequence ID" value="NZ_SFCC01000004.1"/>
</dbReference>
<dbReference type="InterPro" id="IPR000719">
    <property type="entry name" value="Prot_kinase_dom"/>
</dbReference>
<dbReference type="PANTHER" id="PTHR23150">
    <property type="entry name" value="SULFATASE MODIFYING FACTOR 1, 2"/>
    <property type="match status" value="1"/>
</dbReference>
<keyword evidence="3" id="KW-1185">Reference proteome</keyword>
<gene>
    <name evidence="2" type="ORF">EWH70_10585</name>
</gene>
<dbReference type="InterPro" id="IPR008271">
    <property type="entry name" value="Ser/Thr_kinase_AS"/>
</dbReference>
<organism evidence="2 3">
    <name type="scientific">Amycolatopsis suaedae</name>
    <dbReference type="NCBI Taxonomy" id="2510978"/>
    <lineage>
        <taxon>Bacteria</taxon>
        <taxon>Bacillati</taxon>
        <taxon>Actinomycetota</taxon>
        <taxon>Actinomycetes</taxon>
        <taxon>Pseudonocardiales</taxon>
        <taxon>Pseudonocardiaceae</taxon>
        <taxon>Amycolatopsis</taxon>
    </lineage>
</organism>
<dbReference type="GO" id="GO:0004672">
    <property type="term" value="F:protein kinase activity"/>
    <property type="evidence" value="ECO:0007669"/>
    <property type="project" value="InterPro"/>
</dbReference>
<dbReference type="AlphaFoldDB" id="A0A4Q7JAU4"/>
<dbReference type="SUPFAM" id="SSF56112">
    <property type="entry name" value="Protein kinase-like (PK-like)"/>
    <property type="match status" value="1"/>
</dbReference>
<accession>A0A4Q7JAU4</accession>
<protein>
    <recommendedName>
        <fullName evidence="1">Protein kinase domain-containing protein</fullName>
    </recommendedName>
</protein>
<dbReference type="Pfam" id="PF00069">
    <property type="entry name" value="Pkinase"/>
    <property type="match status" value="1"/>
</dbReference>
<evidence type="ECO:0000259" key="1">
    <source>
        <dbReference type="PROSITE" id="PS50011"/>
    </source>
</evidence>
<dbReference type="GO" id="GO:0005524">
    <property type="term" value="F:ATP binding"/>
    <property type="evidence" value="ECO:0007669"/>
    <property type="project" value="InterPro"/>
</dbReference>
<dbReference type="Pfam" id="PF03781">
    <property type="entry name" value="FGE-sulfatase"/>
    <property type="match status" value="1"/>
</dbReference>
<reference evidence="2 3" key="1">
    <citation type="submission" date="2019-02" db="EMBL/GenBank/DDBJ databases">
        <title>Draft genome sequence of Amycolatopsis sp. 8-3EHSu isolated from roots of Suaeda maritima.</title>
        <authorList>
            <person name="Duangmal K."/>
            <person name="Chantavorakit T."/>
        </authorList>
    </citation>
    <scope>NUCLEOTIDE SEQUENCE [LARGE SCALE GENOMIC DNA]</scope>
    <source>
        <strain evidence="2 3">8-3EHSu</strain>
    </source>
</reference>
<dbReference type="Proteomes" id="UP000292003">
    <property type="component" value="Unassembled WGS sequence"/>
</dbReference>
<dbReference type="EMBL" id="SFCC01000004">
    <property type="protein sequence ID" value="RZQ64399.1"/>
    <property type="molecule type" value="Genomic_DNA"/>
</dbReference>
<dbReference type="InterPro" id="IPR011009">
    <property type="entry name" value="Kinase-like_dom_sf"/>
</dbReference>
<dbReference type="Gene3D" id="1.10.510.10">
    <property type="entry name" value="Transferase(Phosphotransferase) domain 1"/>
    <property type="match status" value="1"/>
</dbReference>
<dbReference type="SMART" id="SM00220">
    <property type="entry name" value="S_TKc"/>
    <property type="match status" value="1"/>
</dbReference>
<evidence type="ECO:0000313" key="3">
    <source>
        <dbReference type="Proteomes" id="UP000292003"/>
    </source>
</evidence>
<dbReference type="InterPro" id="IPR042095">
    <property type="entry name" value="SUMF_sf"/>
</dbReference>
<dbReference type="SUPFAM" id="SSF56436">
    <property type="entry name" value="C-type lectin-like"/>
    <property type="match status" value="1"/>
</dbReference>
<dbReference type="CDD" id="cd14014">
    <property type="entry name" value="STKc_PknB_like"/>
    <property type="match status" value="1"/>
</dbReference>
<feature type="domain" description="Protein kinase" evidence="1">
    <location>
        <begin position="12"/>
        <end position="265"/>
    </location>
</feature>
<dbReference type="PROSITE" id="PS00108">
    <property type="entry name" value="PROTEIN_KINASE_ST"/>
    <property type="match status" value="1"/>
</dbReference>
<dbReference type="InterPro" id="IPR005532">
    <property type="entry name" value="SUMF_dom"/>
</dbReference>
<dbReference type="GO" id="GO:0120147">
    <property type="term" value="F:formylglycine-generating oxidase activity"/>
    <property type="evidence" value="ECO:0007669"/>
    <property type="project" value="TreeGrafter"/>
</dbReference>
<dbReference type="PANTHER" id="PTHR23150:SF19">
    <property type="entry name" value="FORMYLGLYCINE-GENERATING ENZYME"/>
    <property type="match status" value="1"/>
</dbReference>
<dbReference type="OrthoDB" id="9768004at2"/>
<dbReference type="InterPro" id="IPR051043">
    <property type="entry name" value="Sulfatase_Mod_Factor_Kinase"/>
</dbReference>
<dbReference type="InterPro" id="IPR016187">
    <property type="entry name" value="CTDL_fold"/>
</dbReference>
<evidence type="ECO:0000313" key="2">
    <source>
        <dbReference type="EMBL" id="RZQ64399.1"/>
    </source>
</evidence>
<proteinExistence type="predicted"/>
<comment type="caution">
    <text evidence="2">The sequence shown here is derived from an EMBL/GenBank/DDBJ whole genome shotgun (WGS) entry which is preliminary data.</text>
</comment>
<sequence>MGLYVGMVLSTGETVVEVRHGGFAEVGVLEDGFDGKRVVKRLNDEHVGSPGVAEAFFEECRVWANRLRNDGKNKNADHLYIAQALFPLKNLDNLGPVLFVSYVDGPSVSALLRDGRQSLSQTVRMGAQIAAGLAFAHERGVRHRDLKPSNILLTTTNEVRLVDWGLTRAQHGTQQTEGVREYWSPERRADSSLDSAEDDVHALGVLLYECLVGRFPREGADVREDIATAQPLAPAIVLDTVHRLLSAGRPTAAEVKALFGDSELLADLRGREVEQPFCRSCGYIAGAQRCRNCPVCDSMMFERYAHPPQEGMVRIPPSVFVHGLTKEQAEQAVIAAGLSPDPQNLRLLYSPDEPPGGVFVPGFDIDVTPVTIRAYAEFVEATNYPVAPEVVAAHNNLADHPVVHVTWRDALCYALWAGKRLPRPLEWEKAARGDKDNRTYPWGDAWQRNRCNHNQYPSRDFTETNPVATFVAGEADGRSPFGVEDMAGNVSEWTSHSRGALARGQDRDSRVVCGGSWSDPVAVYGAVSMQVSAEIDYKSKAVGFRCAADIVYEERAVQ</sequence>
<dbReference type="Gene3D" id="3.90.1580.10">
    <property type="entry name" value="paralog of FGE (formylglycine-generating enzyme)"/>
    <property type="match status" value="1"/>
</dbReference>